<evidence type="ECO:0000256" key="1">
    <source>
        <dbReference type="SAM" id="MobiDB-lite"/>
    </source>
</evidence>
<gene>
    <name evidence="2" type="ORF">QTG54_004288</name>
</gene>
<dbReference type="Proteomes" id="UP001224775">
    <property type="component" value="Unassembled WGS sequence"/>
</dbReference>
<organism evidence="2 3">
    <name type="scientific">Skeletonema marinoi</name>
    <dbReference type="NCBI Taxonomy" id="267567"/>
    <lineage>
        <taxon>Eukaryota</taxon>
        <taxon>Sar</taxon>
        <taxon>Stramenopiles</taxon>
        <taxon>Ochrophyta</taxon>
        <taxon>Bacillariophyta</taxon>
        <taxon>Coscinodiscophyceae</taxon>
        <taxon>Thalassiosirophycidae</taxon>
        <taxon>Thalassiosirales</taxon>
        <taxon>Skeletonemataceae</taxon>
        <taxon>Skeletonema</taxon>
        <taxon>Skeletonema marinoi-dohrnii complex</taxon>
    </lineage>
</organism>
<proteinExistence type="predicted"/>
<reference evidence="2" key="1">
    <citation type="submission" date="2023-06" db="EMBL/GenBank/DDBJ databases">
        <title>Survivors Of The Sea: Transcriptome response of Skeletonema marinoi to long-term dormancy.</title>
        <authorList>
            <person name="Pinder M.I.M."/>
            <person name="Kourtchenko O."/>
            <person name="Robertson E.K."/>
            <person name="Larsson T."/>
            <person name="Maumus F."/>
            <person name="Osuna-Cruz C.M."/>
            <person name="Vancaester E."/>
            <person name="Stenow R."/>
            <person name="Vandepoele K."/>
            <person name="Ploug H."/>
            <person name="Bruchert V."/>
            <person name="Godhe A."/>
            <person name="Topel M."/>
        </authorList>
    </citation>
    <scope>NUCLEOTIDE SEQUENCE</scope>
    <source>
        <strain evidence="2">R05AC</strain>
    </source>
</reference>
<feature type="compositionally biased region" description="Polar residues" evidence="1">
    <location>
        <begin position="22"/>
        <end position="49"/>
    </location>
</feature>
<sequence length="154" mass="15854">MASLDDELAAIEEAASCCHKLTPQSAAASSSCTETYSDNSDTGGTAGSTHDNEKGSLLSVSEKGDVKEIKGVAAASAKAKQRNSVSINAMMPNALAELQDLVDSDSDDEEPSSAPAPHVPNLKASGGPEHRPLVGGFAAAAYEAARVDYYKKKV</sequence>
<evidence type="ECO:0000313" key="2">
    <source>
        <dbReference type="EMBL" id="KAK1744997.1"/>
    </source>
</evidence>
<accession>A0AAD8YGG8</accession>
<feature type="region of interest" description="Disordered" evidence="1">
    <location>
        <begin position="96"/>
        <end position="133"/>
    </location>
</feature>
<comment type="caution">
    <text evidence="2">The sequence shown here is derived from an EMBL/GenBank/DDBJ whole genome shotgun (WGS) entry which is preliminary data.</text>
</comment>
<name>A0AAD8YGG8_9STRA</name>
<keyword evidence="3" id="KW-1185">Reference proteome</keyword>
<protein>
    <submittedName>
        <fullName evidence="2">Uncharacterized protein</fullName>
    </submittedName>
</protein>
<feature type="compositionally biased region" description="Acidic residues" evidence="1">
    <location>
        <begin position="100"/>
        <end position="111"/>
    </location>
</feature>
<feature type="region of interest" description="Disordered" evidence="1">
    <location>
        <begin position="21"/>
        <end position="62"/>
    </location>
</feature>
<dbReference type="AlphaFoldDB" id="A0AAD8YGG8"/>
<evidence type="ECO:0000313" key="3">
    <source>
        <dbReference type="Proteomes" id="UP001224775"/>
    </source>
</evidence>
<dbReference type="EMBL" id="JATAAI010000006">
    <property type="protein sequence ID" value="KAK1744997.1"/>
    <property type="molecule type" value="Genomic_DNA"/>
</dbReference>